<evidence type="ECO:0000313" key="2">
    <source>
        <dbReference type="Proteomes" id="UP000821866"/>
    </source>
</evidence>
<comment type="caution">
    <text evidence="1">The sequence shown here is derived from an EMBL/GenBank/DDBJ whole genome shotgun (WGS) entry which is preliminary data.</text>
</comment>
<dbReference type="Proteomes" id="UP000821866">
    <property type="component" value="Unassembled WGS sequence"/>
</dbReference>
<proteinExistence type="predicted"/>
<keyword evidence="2" id="KW-1185">Reference proteome</keyword>
<reference evidence="1" key="2">
    <citation type="submission" date="2021-09" db="EMBL/GenBank/DDBJ databases">
        <authorList>
            <person name="Jia N."/>
            <person name="Wang J."/>
            <person name="Shi W."/>
            <person name="Du L."/>
            <person name="Sun Y."/>
            <person name="Zhan W."/>
            <person name="Jiang J."/>
            <person name="Wang Q."/>
            <person name="Zhang B."/>
            <person name="Ji P."/>
            <person name="Sakyi L.B."/>
            <person name="Cui X."/>
            <person name="Yuan T."/>
            <person name="Jiang B."/>
            <person name="Yang W."/>
            <person name="Lam T.T.-Y."/>
            <person name="Chang Q."/>
            <person name="Ding S."/>
            <person name="Wang X."/>
            <person name="Zhu J."/>
            <person name="Ruan X."/>
            <person name="Zhao L."/>
            <person name="Wei J."/>
            <person name="Que T."/>
            <person name="Du C."/>
            <person name="Cheng J."/>
            <person name="Dai P."/>
            <person name="Han X."/>
            <person name="Huang E."/>
            <person name="Gao Y."/>
            <person name="Liu J."/>
            <person name="Shao H."/>
            <person name="Ye R."/>
            <person name="Li L."/>
            <person name="Wei W."/>
            <person name="Wang X."/>
            <person name="Wang C."/>
            <person name="Huo Q."/>
            <person name="Li W."/>
            <person name="Guo W."/>
            <person name="Chen H."/>
            <person name="Chen S."/>
            <person name="Zhou L."/>
            <person name="Zhou L."/>
            <person name="Ni X."/>
            <person name="Tian J."/>
            <person name="Zhou Y."/>
            <person name="Sheng Y."/>
            <person name="Liu T."/>
            <person name="Pan Y."/>
            <person name="Xia L."/>
            <person name="Li J."/>
            <person name="Zhao F."/>
            <person name="Cao W."/>
        </authorList>
    </citation>
    <scope>NUCLEOTIDE SEQUENCE</scope>
    <source>
        <strain evidence="1">Rmic-2018</strain>
        <tissue evidence="1">Larvae</tissue>
    </source>
</reference>
<gene>
    <name evidence="1" type="ORF">HPB51_012152</name>
</gene>
<dbReference type="AlphaFoldDB" id="A0A9J6DV12"/>
<reference evidence="1" key="1">
    <citation type="journal article" date="2020" name="Cell">
        <title>Large-Scale Comparative Analyses of Tick Genomes Elucidate Their Genetic Diversity and Vector Capacities.</title>
        <authorList>
            <consortium name="Tick Genome and Microbiome Consortium (TIGMIC)"/>
            <person name="Jia N."/>
            <person name="Wang J."/>
            <person name="Shi W."/>
            <person name="Du L."/>
            <person name="Sun Y."/>
            <person name="Zhan W."/>
            <person name="Jiang J.F."/>
            <person name="Wang Q."/>
            <person name="Zhang B."/>
            <person name="Ji P."/>
            <person name="Bell-Sakyi L."/>
            <person name="Cui X.M."/>
            <person name="Yuan T.T."/>
            <person name="Jiang B.G."/>
            <person name="Yang W.F."/>
            <person name="Lam T.T."/>
            <person name="Chang Q.C."/>
            <person name="Ding S.J."/>
            <person name="Wang X.J."/>
            <person name="Zhu J.G."/>
            <person name="Ruan X.D."/>
            <person name="Zhao L."/>
            <person name="Wei J.T."/>
            <person name="Ye R.Z."/>
            <person name="Que T.C."/>
            <person name="Du C.H."/>
            <person name="Zhou Y.H."/>
            <person name="Cheng J.X."/>
            <person name="Dai P.F."/>
            <person name="Guo W.B."/>
            <person name="Han X.H."/>
            <person name="Huang E.J."/>
            <person name="Li L.F."/>
            <person name="Wei W."/>
            <person name="Gao Y.C."/>
            <person name="Liu J.Z."/>
            <person name="Shao H.Z."/>
            <person name="Wang X."/>
            <person name="Wang C.C."/>
            <person name="Yang T.C."/>
            <person name="Huo Q.B."/>
            <person name="Li W."/>
            <person name="Chen H.Y."/>
            <person name="Chen S.E."/>
            <person name="Zhou L.G."/>
            <person name="Ni X.B."/>
            <person name="Tian J.H."/>
            <person name="Sheng Y."/>
            <person name="Liu T."/>
            <person name="Pan Y.S."/>
            <person name="Xia L.Y."/>
            <person name="Li J."/>
            <person name="Zhao F."/>
            <person name="Cao W.C."/>
        </authorList>
    </citation>
    <scope>NUCLEOTIDE SEQUENCE</scope>
    <source>
        <strain evidence="1">Rmic-2018</strain>
    </source>
</reference>
<organism evidence="1 2">
    <name type="scientific">Rhipicephalus microplus</name>
    <name type="common">Cattle tick</name>
    <name type="synonym">Boophilus microplus</name>
    <dbReference type="NCBI Taxonomy" id="6941"/>
    <lineage>
        <taxon>Eukaryota</taxon>
        <taxon>Metazoa</taxon>
        <taxon>Ecdysozoa</taxon>
        <taxon>Arthropoda</taxon>
        <taxon>Chelicerata</taxon>
        <taxon>Arachnida</taxon>
        <taxon>Acari</taxon>
        <taxon>Parasitiformes</taxon>
        <taxon>Ixodida</taxon>
        <taxon>Ixodoidea</taxon>
        <taxon>Ixodidae</taxon>
        <taxon>Rhipicephalinae</taxon>
        <taxon>Rhipicephalus</taxon>
        <taxon>Boophilus</taxon>
    </lineage>
</organism>
<accession>A0A9J6DV12</accession>
<evidence type="ECO:0000313" key="1">
    <source>
        <dbReference type="EMBL" id="KAH8025830.1"/>
    </source>
</evidence>
<name>A0A9J6DV12_RHIMP</name>
<sequence>MHDEQLPSEEENTVREFLCFEMCFKALLRVHISFKVWFKQFHHRKPTPPEVLAQLTCLLKKALEEFKLAAEFTEVVDVIASEKQAFYE</sequence>
<dbReference type="EMBL" id="JABSTU010000007">
    <property type="protein sequence ID" value="KAH8025830.1"/>
    <property type="molecule type" value="Genomic_DNA"/>
</dbReference>
<protein>
    <submittedName>
        <fullName evidence="1">Uncharacterized protein</fullName>
    </submittedName>
</protein>
<dbReference type="Gene3D" id="1.20.190.50">
    <property type="match status" value="1"/>
</dbReference>
<dbReference type="VEuPathDB" id="VectorBase:LOC119177782"/>